<dbReference type="AlphaFoldDB" id="F4QRB5"/>
<dbReference type="InterPro" id="IPR005122">
    <property type="entry name" value="Uracil-DNA_glycosylase-like"/>
</dbReference>
<evidence type="ECO:0000256" key="7">
    <source>
        <dbReference type="ARBA" id="ARBA00023204"/>
    </source>
</evidence>
<keyword evidence="5" id="KW-0408">Iron</keyword>
<dbReference type="CDD" id="cd10030">
    <property type="entry name" value="UDG-F4_TTUDGA_SPO1dp_like"/>
    <property type="match status" value="1"/>
</dbReference>
<keyword evidence="7" id="KW-0234">DNA repair</keyword>
<dbReference type="GO" id="GO:0006281">
    <property type="term" value="P:DNA repair"/>
    <property type="evidence" value="ECO:0007669"/>
    <property type="project" value="UniProtKB-KW"/>
</dbReference>
<keyword evidence="2" id="KW-0479">Metal-binding</keyword>
<keyword evidence="6" id="KW-0411">Iron-sulfur</keyword>
<dbReference type="Pfam" id="PF03167">
    <property type="entry name" value="UDG"/>
    <property type="match status" value="1"/>
</dbReference>
<dbReference type="EMBL" id="GL883079">
    <property type="protein sequence ID" value="EGF90752.1"/>
    <property type="molecule type" value="Genomic_DNA"/>
</dbReference>
<dbReference type="Proteomes" id="UP000006512">
    <property type="component" value="Unassembled WGS sequence"/>
</dbReference>
<dbReference type="InterPro" id="IPR051536">
    <property type="entry name" value="UDG_Type-4/5"/>
</dbReference>
<evidence type="ECO:0000256" key="3">
    <source>
        <dbReference type="ARBA" id="ARBA00022763"/>
    </source>
</evidence>
<keyword evidence="10" id="KW-1185">Reference proteome</keyword>
<keyword evidence="1" id="KW-0004">4Fe-4S</keyword>
<evidence type="ECO:0000256" key="5">
    <source>
        <dbReference type="ARBA" id="ARBA00023004"/>
    </source>
</evidence>
<evidence type="ECO:0000313" key="10">
    <source>
        <dbReference type="Proteomes" id="UP000006512"/>
    </source>
</evidence>
<keyword evidence="4" id="KW-0378">Hydrolase</keyword>
<dbReference type="GO" id="GO:0046872">
    <property type="term" value="F:metal ion binding"/>
    <property type="evidence" value="ECO:0007669"/>
    <property type="project" value="UniProtKB-KW"/>
</dbReference>
<proteinExistence type="predicted"/>
<dbReference type="PANTHER" id="PTHR33693">
    <property type="entry name" value="TYPE-5 URACIL-DNA GLYCOSYLASE"/>
    <property type="match status" value="1"/>
</dbReference>
<accession>F4QRB5</accession>
<dbReference type="InterPro" id="IPR036895">
    <property type="entry name" value="Uracil-DNA_glycosylase-like_sf"/>
</dbReference>
<feature type="domain" description="Uracil-DNA glycosylase-like" evidence="8">
    <location>
        <begin position="122"/>
        <end position="270"/>
    </location>
</feature>
<dbReference type="Gene3D" id="3.40.470.10">
    <property type="entry name" value="Uracil-DNA glycosylase-like domain"/>
    <property type="match status" value="1"/>
</dbReference>
<dbReference type="HOGENOM" id="CLU_044815_1_0_5"/>
<evidence type="ECO:0000256" key="1">
    <source>
        <dbReference type="ARBA" id="ARBA00022485"/>
    </source>
</evidence>
<reference evidence="10" key="1">
    <citation type="submission" date="2011-03" db="EMBL/GenBank/DDBJ databases">
        <title>Draft genome sequence of Brevundimonas diminuta.</title>
        <authorList>
            <person name="Brown P.J.B."/>
            <person name="Buechlein A."/>
            <person name="Hemmerich C."/>
            <person name="Brun Y.V."/>
        </authorList>
    </citation>
    <scope>NUCLEOTIDE SEQUENCE [LARGE SCALE GENOMIC DNA]</scope>
    <source>
        <strain evidence="10">C19</strain>
    </source>
</reference>
<organism evidence="9 10">
    <name type="scientific">Asticcacaulis biprosthecium C19</name>
    <dbReference type="NCBI Taxonomy" id="715226"/>
    <lineage>
        <taxon>Bacteria</taxon>
        <taxon>Pseudomonadati</taxon>
        <taxon>Pseudomonadota</taxon>
        <taxon>Alphaproteobacteria</taxon>
        <taxon>Caulobacterales</taxon>
        <taxon>Caulobacteraceae</taxon>
        <taxon>Asticcacaulis</taxon>
    </lineage>
</organism>
<evidence type="ECO:0000256" key="2">
    <source>
        <dbReference type="ARBA" id="ARBA00022723"/>
    </source>
</evidence>
<gene>
    <name evidence="9" type="ORF">ABI_37850</name>
</gene>
<evidence type="ECO:0000256" key="6">
    <source>
        <dbReference type="ARBA" id="ARBA00023014"/>
    </source>
</evidence>
<evidence type="ECO:0000259" key="8">
    <source>
        <dbReference type="SMART" id="SM00986"/>
    </source>
</evidence>
<dbReference type="SMART" id="SM00987">
    <property type="entry name" value="UreE_C"/>
    <property type="match status" value="1"/>
</dbReference>
<dbReference type="GO" id="GO:0051539">
    <property type="term" value="F:4 iron, 4 sulfur cluster binding"/>
    <property type="evidence" value="ECO:0007669"/>
    <property type="project" value="UniProtKB-KW"/>
</dbReference>
<evidence type="ECO:0000313" key="9">
    <source>
        <dbReference type="EMBL" id="EGF90752.1"/>
    </source>
</evidence>
<name>F4QRB5_9CAUL</name>
<dbReference type="STRING" id="715226.ABI_37850"/>
<keyword evidence="3" id="KW-0227">DNA damage</keyword>
<dbReference type="GO" id="GO:0097506">
    <property type="term" value="F:deaminated base DNA N-glycosylase activity"/>
    <property type="evidence" value="ECO:0007669"/>
    <property type="project" value="UniProtKB-ARBA"/>
</dbReference>
<protein>
    <submittedName>
        <fullName evidence="9">Uracil DNA glycosylase superfamily protein</fullName>
    </submittedName>
</protein>
<dbReference type="eggNOG" id="COG1573">
    <property type="taxonomic scope" value="Bacteria"/>
</dbReference>
<dbReference type="SMART" id="SM00986">
    <property type="entry name" value="UDG"/>
    <property type="match status" value="1"/>
</dbReference>
<dbReference type="PANTHER" id="PTHR33693:SF1">
    <property type="entry name" value="TYPE-4 URACIL-DNA GLYCOSYLASE"/>
    <property type="match status" value="1"/>
</dbReference>
<sequence length="278" mass="29799">MFPSDDLAKEIESYLGFLIDHELEESYANAPLNRTLSENKSPNPRAAASVTQIRVTPVASAPQGGSLNALKPQNLAGLDTGAVLHEAKQRAGSARSLDELYAELEAFQHMPLRHEGATQLVKFRGTADPDLIVVGECPDAEEDASGQAFAGKPGALIDKALQAAGVVERTLLTPCVFWRPAGGRPLTDEDVSLTAPFMHALIRLASPKAILLLGAGAVSVVLNLDQRLSELRGRVVGYHGEPNVPSMASYPPNFLLRQPLAKGLFWRDLLQLKVNAGL</sequence>
<dbReference type="RefSeq" id="WP_006274566.1">
    <property type="nucleotide sequence ID" value="NZ_GL883079.1"/>
</dbReference>
<evidence type="ECO:0000256" key="4">
    <source>
        <dbReference type="ARBA" id="ARBA00022801"/>
    </source>
</evidence>
<dbReference type="SUPFAM" id="SSF52141">
    <property type="entry name" value="Uracil-DNA glycosylase-like"/>
    <property type="match status" value="1"/>
</dbReference>
<dbReference type="OrthoDB" id="5290748at2"/>